<dbReference type="GO" id="GO:0005886">
    <property type="term" value="C:plasma membrane"/>
    <property type="evidence" value="ECO:0007669"/>
    <property type="project" value="TreeGrafter"/>
</dbReference>
<evidence type="ECO:0000256" key="7">
    <source>
        <dbReference type="ARBA" id="ARBA00022777"/>
    </source>
</evidence>
<keyword evidence="4" id="KW-0597">Phosphoprotein</keyword>
<dbReference type="AlphaFoldDB" id="A0A0C7QJ80"/>
<evidence type="ECO:0000313" key="13">
    <source>
        <dbReference type="EMBL" id="CEQ03536.1"/>
    </source>
</evidence>
<name>A0A0C7QJ80_PARSO</name>
<keyword evidence="8 11" id="KW-1133">Transmembrane helix</keyword>
<dbReference type="PANTHER" id="PTHR45528:SF8">
    <property type="entry name" value="HISTIDINE KINASE"/>
    <property type="match status" value="1"/>
</dbReference>
<dbReference type="EC" id="2.7.13.3" evidence="3"/>
<evidence type="ECO:0000259" key="12">
    <source>
        <dbReference type="PROSITE" id="PS50109"/>
    </source>
</evidence>
<evidence type="ECO:0000256" key="6">
    <source>
        <dbReference type="ARBA" id="ARBA00022692"/>
    </source>
</evidence>
<evidence type="ECO:0000256" key="9">
    <source>
        <dbReference type="ARBA" id="ARBA00023012"/>
    </source>
</evidence>
<organism evidence="13 14">
    <name type="scientific">Paraclostridium sordellii</name>
    <name type="common">Clostridium sordellii</name>
    <dbReference type="NCBI Taxonomy" id="1505"/>
    <lineage>
        <taxon>Bacteria</taxon>
        <taxon>Bacillati</taxon>
        <taxon>Bacillota</taxon>
        <taxon>Clostridia</taxon>
        <taxon>Peptostreptococcales</taxon>
        <taxon>Peptostreptococcaceae</taxon>
        <taxon>Paraclostridium</taxon>
    </lineage>
</organism>
<evidence type="ECO:0000256" key="2">
    <source>
        <dbReference type="ARBA" id="ARBA00004141"/>
    </source>
</evidence>
<gene>
    <name evidence="13" type="primary">phoR_7</name>
    <name evidence="13" type="ORF">R28058_12691</name>
</gene>
<dbReference type="SUPFAM" id="SSF55874">
    <property type="entry name" value="ATPase domain of HSP90 chaperone/DNA topoisomerase II/histidine kinase"/>
    <property type="match status" value="1"/>
</dbReference>
<evidence type="ECO:0000256" key="4">
    <source>
        <dbReference type="ARBA" id="ARBA00022553"/>
    </source>
</evidence>
<protein>
    <recommendedName>
        <fullName evidence="3">histidine kinase</fullName>
        <ecNumber evidence="3">2.7.13.3</ecNumber>
    </recommendedName>
</protein>
<keyword evidence="9" id="KW-0902">Two-component regulatory system</keyword>
<evidence type="ECO:0000256" key="10">
    <source>
        <dbReference type="ARBA" id="ARBA00023136"/>
    </source>
</evidence>
<keyword evidence="10 11" id="KW-0472">Membrane</keyword>
<feature type="transmembrane region" description="Helical" evidence="11">
    <location>
        <begin position="12"/>
        <end position="35"/>
    </location>
</feature>
<dbReference type="SUPFAM" id="SSF47384">
    <property type="entry name" value="Homodimeric domain of signal transducing histidine kinase"/>
    <property type="match status" value="1"/>
</dbReference>
<dbReference type="InterPro" id="IPR050398">
    <property type="entry name" value="HssS/ArlS-like"/>
</dbReference>
<keyword evidence="6 11" id="KW-0812">Transmembrane</keyword>
<dbReference type="OrthoDB" id="84942at2"/>
<feature type="domain" description="Histidine kinase" evidence="12">
    <location>
        <begin position="239"/>
        <end position="454"/>
    </location>
</feature>
<comment type="subcellular location">
    <subcellularLocation>
        <location evidence="2">Membrane</location>
        <topology evidence="2">Multi-pass membrane protein</topology>
    </subcellularLocation>
</comment>
<dbReference type="PANTHER" id="PTHR45528">
    <property type="entry name" value="SENSOR HISTIDINE KINASE CPXA"/>
    <property type="match status" value="1"/>
</dbReference>
<dbReference type="EMBL" id="CEKZ01000003">
    <property type="protein sequence ID" value="CEQ03536.1"/>
    <property type="molecule type" value="Genomic_DNA"/>
</dbReference>
<dbReference type="PROSITE" id="PS50109">
    <property type="entry name" value="HIS_KIN"/>
    <property type="match status" value="1"/>
</dbReference>
<dbReference type="InterPro" id="IPR036890">
    <property type="entry name" value="HATPase_C_sf"/>
</dbReference>
<proteinExistence type="predicted"/>
<dbReference type="InterPro" id="IPR005467">
    <property type="entry name" value="His_kinase_dom"/>
</dbReference>
<dbReference type="Gene3D" id="3.30.565.10">
    <property type="entry name" value="Histidine kinase-like ATPase, C-terminal domain"/>
    <property type="match status" value="1"/>
</dbReference>
<dbReference type="Pfam" id="PF02518">
    <property type="entry name" value="HATPase_c"/>
    <property type="match status" value="1"/>
</dbReference>
<accession>A0A0C7QJ80</accession>
<reference evidence="14" key="1">
    <citation type="submission" date="2015-01" db="EMBL/GenBank/DDBJ databases">
        <authorList>
            <person name="Aslett M.A."/>
            <person name="De Silva N."/>
        </authorList>
    </citation>
    <scope>NUCLEOTIDE SEQUENCE [LARGE SCALE GENOMIC DNA]</scope>
    <source>
        <strain evidence="14">R28058</strain>
    </source>
</reference>
<dbReference type="InterPro" id="IPR003594">
    <property type="entry name" value="HATPase_dom"/>
</dbReference>
<dbReference type="InterPro" id="IPR003661">
    <property type="entry name" value="HisK_dim/P_dom"/>
</dbReference>
<dbReference type="RefSeq" id="WP_055341841.1">
    <property type="nucleotide sequence ID" value="NZ_CEKZ01000003.1"/>
</dbReference>
<keyword evidence="7 13" id="KW-0418">Kinase</keyword>
<dbReference type="SMART" id="SM00387">
    <property type="entry name" value="HATPase_c"/>
    <property type="match status" value="1"/>
</dbReference>
<evidence type="ECO:0000256" key="1">
    <source>
        <dbReference type="ARBA" id="ARBA00000085"/>
    </source>
</evidence>
<evidence type="ECO:0000256" key="5">
    <source>
        <dbReference type="ARBA" id="ARBA00022679"/>
    </source>
</evidence>
<comment type="catalytic activity">
    <reaction evidence="1">
        <text>ATP + protein L-histidine = ADP + protein N-phospho-L-histidine.</text>
        <dbReference type="EC" id="2.7.13.3"/>
    </reaction>
</comment>
<dbReference type="SMART" id="SM00388">
    <property type="entry name" value="HisKA"/>
    <property type="match status" value="1"/>
</dbReference>
<evidence type="ECO:0000256" key="3">
    <source>
        <dbReference type="ARBA" id="ARBA00012438"/>
    </source>
</evidence>
<dbReference type="InterPro" id="IPR036097">
    <property type="entry name" value="HisK_dim/P_sf"/>
</dbReference>
<evidence type="ECO:0000256" key="11">
    <source>
        <dbReference type="SAM" id="Phobius"/>
    </source>
</evidence>
<feature type="transmembrane region" description="Helical" evidence="11">
    <location>
        <begin position="149"/>
        <end position="170"/>
    </location>
</feature>
<dbReference type="GO" id="GO:0000155">
    <property type="term" value="F:phosphorelay sensor kinase activity"/>
    <property type="evidence" value="ECO:0007669"/>
    <property type="project" value="InterPro"/>
</dbReference>
<keyword evidence="5 13" id="KW-0808">Transferase</keyword>
<evidence type="ECO:0000313" key="14">
    <source>
        <dbReference type="Proteomes" id="UP000049127"/>
    </source>
</evidence>
<evidence type="ECO:0000256" key="8">
    <source>
        <dbReference type="ARBA" id="ARBA00022989"/>
    </source>
</evidence>
<dbReference type="Proteomes" id="UP000049127">
    <property type="component" value="Unassembled WGS sequence"/>
</dbReference>
<dbReference type="Gene3D" id="1.10.287.130">
    <property type="match status" value="1"/>
</dbReference>
<dbReference type="Gene3D" id="6.10.340.10">
    <property type="match status" value="1"/>
</dbReference>
<dbReference type="CDD" id="cd00082">
    <property type="entry name" value="HisKA"/>
    <property type="match status" value="1"/>
</dbReference>
<dbReference type="Pfam" id="PF00512">
    <property type="entry name" value="HisKA"/>
    <property type="match status" value="1"/>
</dbReference>
<sequence>MEIKREKNLYTIFLRYLIIFCVLTILLLFSLISIFKILDNSNILKPANYVQNQVEKLKKEVDEGLKLDESKIPYPSKFAFFNNKNEIIKSNFDKEELKELNKYLEGENFKSKYFYSQISLKDGICVIRYDIKAHFTSKYWNDLIPYPEILFIYAFFICFIFIALVIAINFGKKLKKELNPLKAATEKIKNQDLDFEIKSSDIKEFNEVLISISNMKLALKESLNEKWKIEQEKKNQICLLAHDIKTPITIIKGNAELLNEGELCEEDREFTRYIINNADKIEKYVSILMDISKSESNEYELNENIRIDELLEELKSELYVLCSLKNIRISTEINYKTKSFISNKELLMRAIVNIMSNAVDYSPIKSEIEFIVNEVDDMLVFTIRDCGKGFTESGLKNAKNQFYMESSERKVGEHYGMGLYIAEYVAKKHEGFVEVRNREDKDGAEVSLVINIKQ</sequence>